<evidence type="ECO:0000313" key="3">
    <source>
        <dbReference type="EMBL" id="QEG34059.1"/>
    </source>
</evidence>
<dbReference type="SUPFAM" id="SSF52172">
    <property type="entry name" value="CheY-like"/>
    <property type="match status" value="1"/>
</dbReference>
<dbReference type="InterPro" id="IPR011006">
    <property type="entry name" value="CheY-like_superfamily"/>
</dbReference>
<dbReference type="Gene3D" id="3.40.50.2300">
    <property type="match status" value="1"/>
</dbReference>
<accession>A0A5B9Q8Q1</accession>
<reference evidence="3 4" key="1">
    <citation type="submission" date="2019-08" db="EMBL/GenBank/DDBJ databases">
        <title>Deep-cultivation of Planctomycetes and their phenomic and genomic characterization uncovers novel biology.</title>
        <authorList>
            <person name="Wiegand S."/>
            <person name="Jogler M."/>
            <person name="Boedeker C."/>
            <person name="Pinto D."/>
            <person name="Vollmers J."/>
            <person name="Rivas-Marin E."/>
            <person name="Kohn T."/>
            <person name="Peeters S.H."/>
            <person name="Heuer A."/>
            <person name="Rast P."/>
            <person name="Oberbeckmann S."/>
            <person name="Bunk B."/>
            <person name="Jeske O."/>
            <person name="Meyerdierks A."/>
            <person name="Storesund J.E."/>
            <person name="Kallscheuer N."/>
            <person name="Luecker S."/>
            <person name="Lage O.M."/>
            <person name="Pohl T."/>
            <person name="Merkel B.J."/>
            <person name="Hornburger P."/>
            <person name="Mueller R.-W."/>
            <person name="Bruemmer F."/>
            <person name="Labrenz M."/>
            <person name="Spormann A.M."/>
            <person name="Op den Camp H."/>
            <person name="Overmann J."/>
            <person name="Amann R."/>
            <person name="Jetten M.S.M."/>
            <person name="Mascher T."/>
            <person name="Medema M.H."/>
            <person name="Devos D.P."/>
            <person name="Kaster A.-K."/>
            <person name="Ovreas L."/>
            <person name="Rohde M."/>
            <person name="Galperin M.Y."/>
            <person name="Jogler C."/>
        </authorList>
    </citation>
    <scope>NUCLEOTIDE SEQUENCE [LARGE SCALE GENOMIC DNA]</scope>
    <source>
        <strain evidence="3 4">Pr1d</strain>
    </source>
</reference>
<dbReference type="PROSITE" id="PS50110">
    <property type="entry name" value="RESPONSE_REGULATORY"/>
    <property type="match status" value="1"/>
</dbReference>
<feature type="modified residue" description="4-aspartylphosphate" evidence="1">
    <location>
        <position position="49"/>
    </location>
</feature>
<dbReference type="KEGG" id="bgok:Pr1d_13310"/>
<keyword evidence="1" id="KW-0597">Phosphoprotein</keyword>
<dbReference type="EMBL" id="CP042913">
    <property type="protein sequence ID" value="QEG34059.1"/>
    <property type="molecule type" value="Genomic_DNA"/>
</dbReference>
<evidence type="ECO:0000259" key="2">
    <source>
        <dbReference type="PROSITE" id="PS50110"/>
    </source>
</evidence>
<dbReference type="Proteomes" id="UP000323917">
    <property type="component" value="Chromosome"/>
</dbReference>
<dbReference type="OrthoDB" id="291953at2"/>
<feature type="domain" description="Response regulatory" evidence="2">
    <location>
        <begin position="1"/>
        <end position="115"/>
    </location>
</feature>
<organism evidence="3 4">
    <name type="scientific">Bythopirellula goksoeyrii</name>
    <dbReference type="NCBI Taxonomy" id="1400387"/>
    <lineage>
        <taxon>Bacteria</taxon>
        <taxon>Pseudomonadati</taxon>
        <taxon>Planctomycetota</taxon>
        <taxon>Planctomycetia</taxon>
        <taxon>Pirellulales</taxon>
        <taxon>Lacipirellulaceae</taxon>
        <taxon>Bythopirellula</taxon>
    </lineage>
</organism>
<dbReference type="AlphaFoldDB" id="A0A5B9Q8Q1"/>
<dbReference type="InterPro" id="IPR001789">
    <property type="entry name" value="Sig_transdc_resp-reg_receiver"/>
</dbReference>
<protein>
    <recommendedName>
        <fullName evidence="2">Response regulatory domain-containing protein</fullName>
    </recommendedName>
</protein>
<evidence type="ECO:0000256" key="1">
    <source>
        <dbReference type="PROSITE-ProRule" id="PRU00169"/>
    </source>
</evidence>
<evidence type="ECO:0000313" key="4">
    <source>
        <dbReference type="Proteomes" id="UP000323917"/>
    </source>
</evidence>
<gene>
    <name evidence="3" type="ORF">Pr1d_13310</name>
</gene>
<keyword evidence="4" id="KW-1185">Reference proteome</keyword>
<dbReference type="RefSeq" id="WP_148072755.1">
    <property type="nucleotide sequence ID" value="NZ_CP042913.1"/>
</dbReference>
<proteinExistence type="predicted"/>
<sequence length="115" mass="12463">MSIVLLSRDLMLSSKLEGAARRVDQTLKVIGTDEAVLESVADCRVMVVDLEIPGLDIDELVQNLKARSPEGIQVIAYAPHVRTEKLAAAKEAGCDLVVSRGQIMSDAESILRSFL</sequence>
<name>A0A5B9Q8Q1_9BACT</name>
<dbReference type="GO" id="GO:0000160">
    <property type="term" value="P:phosphorelay signal transduction system"/>
    <property type="evidence" value="ECO:0007669"/>
    <property type="project" value="InterPro"/>
</dbReference>